<feature type="region of interest" description="Disordered" evidence="2">
    <location>
        <begin position="1"/>
        <end position="27"/>
    </location>
</feature>
<reference evidence="4" key="1">
    <citation type="submission" date="2016-11" db="UniProtKB">
        <authorList>
            <consortium name="WormBaseParasite"/>
        </authorList>
    </citation>
    <scope>IDENTIFICATION</scope>
</reference>
<keyword evidence="3" id="KW-1185">Reference proteome</keyword>
<dbReference type="Gene3D" id="1.20.5.50">
    <property type="match status" value="1"/>
</dbReference>
<dbReference type="Proteomes" id="UP000095281">
    <property type="component" value="Unplaced"/>
</dbReference>
<evidence type="ECO:0000256" key="1">
    <source>
        <dbReference type="SAM" id="Coils"/>
    </source>
</evidence>
<evidence type="ECO:0000313" key="4">
    <source>
        <dbReference type="WBParaSite" id="MhA1_Contig310.frz3.gene19"/>
    </source>
</evidence>
<feature type="compositionally biased region" description="Acidic residues" evidence="2">
    <location>
        <begin position="14"/>
        <end position="25"/>
    </location>
</feature>
<keyword evidence="1" id="KW-0175">Coiled coil</keyword>
<organism evidence="3 4">
    <name type="scientific">Meloidogyne hapla</name>
    <name type="common">Root-knot nematode worm</name>
    <dbReference type="NCBI Taxonomy" id="6305"/>
    <lineage>
        <taxon>Eukaryota</taxon>
        <taxon>Metazoa</taxon>
        <taxon>Ecdysozoa</taxon>
        <taxon>Nematoda</taxon>
        <taxon>Chromadorea</taxon>
        <taxon>Rhabditida</taxon>
        <taxon>Tylenchina</taxon>
        <taxon>Tylenchomorpha</taxon>
        <taxon>Tylenchoidea</taxon>
        <taxon>Meloidogynidae</taxon>
        <taxon>Meloidogyninae</taxon>
        <taxon>Meloidogyne</taxon>
    </lineage>
</organism>
<dbReference type="WBParaSite" id="MhA1_Contig310.frz3.gene19">
    <property type="protein sequence ID" value="MhA1_Contig310.frz3.gene19"/>
    <property type="gene ID" value="MhA1_Contig310.frz3.gene19"/>
</dbReference>
<accession>A0A1I8BME5</accession>
<protein>
    <submittedName>
        <fullName evidence="4">Uncharacterized protein</fullName>
    </submittedName>
</protein>
<dbReference type="AlphaFoldDB" id="A0A1I8BME5"/>
<sequence>MSYRKAGPHSDNTSVDDDPLTDEDSENMKLKINEQGRTIRDYESTVADLHRQIFYLKSSHGKECSEKIDKLSEENKKLNEDLEQCNTNYNQVLASFAENKFEADGRISKQAETIKQLQFKIDQKDKEIEKLNQFIQCGGYCQSNGAFLQKNMM</sequence>
<evidence type="ECO:0000313" key="3">
    <source>
        <dbReference type="Proteomes" id="UP000095281"/>
    </source>
</evidence>
<name>A0A1I8BME5_MELHA</name>
<proteinExistence type="predicted"/>
<feature type="coiled-coil region" evidence="1">
    <location>
        <begin position="61"/>
        <end position="134"/>
    </location>
</feature>
<evidence type="ECO:0000256" key="2">
    <source>
        <dbReference type="SAM" id="MobiDB-lite"/>
    </source>
</evidence>